<evidence type="ECO:0000256" key="6">
    <source>
        <dbReference type="ARBA" id="ARBA00022630"/>
    </source>
</evidence>
<dbReference type="InterPro" id="IPR001610">
    <property type="entry name" value="PAC"/>
</dbReference>
<evidence type="ECO:0000256" key="13">
    <source>
        <dbReference type="ARBA" id="ARBA00022991"/>
    </source>
</evidence>
<dbReference type="GO" id="GO:0006355">
    <property type="term" value="P:regulation of DNA-templated transcription"/>
    <property type="evidence" value="ECO:0007669"/>
    <property type="project" value="InterPro"/>
</dbReference>
<evidence type="ECO:0000256" key="15">
    <source>
        <dbReference type="ARBA" id="ARBA00023170"/>
    </source>
</evidence>
<dbReference type="PROSITE" id="PS50112">
    <property type="entry name" value="PAS"/>
    <property type="match status" value="1"/>
</dbReference>
<dbReference type="SUPFAM" id="SSF55785">
    <property type="entry name" value="PYP-like sensor domain (PAS domain)"/>
    <property type="match status" value="1"/>
</dbReference>
<keyword evidence="3" id="KW-0600">Photoreceptor protein</keyword>
<dbReference type="EC" id="2.7.13.3" evidence="2"/>
<dbReference type="NCBIfam" id="TIGR00229">
    <property type="entry name" value="sensory_box"/>
    <property type="match status" value="1"/>
</dbReference>
<protein>
    <recommendedName>
        <fullName evidence="2">histidine kinase</fullName>
        <ecNumber evidence="2">2.7.13.3</ecNumber>
    </recommendedName>
</protein>
<evidence type="ECO:0000313" key="18">
    <source>
        <dbReference type="EMBL" id="AUM72989.1"/>
    </source>
</evidence>
<keyword evidence="15" id="KW-0675">Receptor</keyword>
<keyword evidence="9" id="KW-0677">Repeat</keyword>
<keyword evidence="13" id="KW-0157">Chromophore</keyword>
<proteinExistence type="predicted"/>
<dbReference type="CDD" id="cd00130">
    <property type="entry name" value="PAS"/>
    <property type="match status" value="1"/>
</dbReference>
<dbReference type="Gene3D" id="3.30.450.20">
    <property type="entry name" value="PAS domain"/>
    <property type="match status" value="1"/>
</dbReference>
<dbReference type="InterPro" id="IPR035965">
    <property type="entry name" value="PAS-like_dom_sf"/>
</dbReference>
<evidence type="ECO:0000256" key="3">
    <source>
        <dbReference type="ARBA" id="ARBA00022543"/>
    </source>
</evidence>
<dbReference type="Gene3D" id="3.30.565.10">
    <property type="entry name" value="Histidine kinase-like ATPase, C-terminal domain"/>
    <property type="match status" value="1"/>
</dbReference>
<dbReference type="InterPro" id="IPR011102">
    <property type="entry name" value="Sig_transdc_His_kinase_HWE"/>
</dbReference>
<dbReference type="KEGG" id="paru:CYR75_00525"/>
<evidence type="ECO:0000256" key="4">
    <source>
        <dbReference type="ARBA" id="ARBA00022553"/>
    </source>
</evidence>
<keyword evidence="14" id="KW-0843">Virulence</keyword>
<dbReference type="Pfam" id="PF07536">
    <property type="entry name" value="HWE_HK"/>
    <property type="match status" value="1"/>
</dbReference>
<evidence type="ECO:0000256" key="14">
    <source>
        <dbReference type="ARBA" id="ARBA00023026"/>
    </source>
</evidence>
<sequence>MPAICLPLIRHPALAMAPVRESPMSLLDDSLHQQFAALIEGSNDAIIAKNLDSIILSWNRAAEHIFGYTAAEAVGQPITMLIPAERQHEEADIIGRLRRGERVENFQTMRLRKSGEVFPVSVTISPIHDASGAVVGASKIARDITSHYHAAEQQRLLLSEMKHRVGNSFAIAGGLLRLCASQTDSVDELVRLMGGRLQALAAAHSLASPGPERAADAPARTLQGLIATILEPFAGAVTTHVQVEDLPLRGEAITPLALVLYELCTNAVKYGALSQPGGSLTIASERSVDRLLIRWTETFRPETVKTPFGTGFGTAMCEMALDSQIDGRLDRQFTATGMTVLLDLSHDRLAAPDVVAAQDVMA</sequence>
<keyword evidence="7" id="KW-0288">FMN</keyword>
<gene>
    <name evidence="18" type="ORF">CYR75_00525</name>
</gene>
<organism evidence="18 19">
    <name type="scientific">Paracoccus jeotgali</name>
    <dbReference type="NCBI Taxonomy" id="2065379"/>
    <lineage>
        <taxon>Bacteria</taxon>
        <taxon>Pseudomonadati</taxon>
        <taxon>Pseudomonadota</taxon>
        <taxon>Alphaproteobacteria</taxon>
        <taxon>Rhodobacterales</taxon>
        <taxon>Paracoccaceae</taxon>
        <taxon>Paracoccus</taxon>
    </lineage>
</organism>
<reference evidence="19" key="1">
    <citation type="submission" date="2017-12" db="EMBL/GenBank/DDBJ databases">
        <title>Genomic analysis of Paracoccus sp. CBA4604.</title>
        <authorList>
            <person name="Roh S.W."/>
            <person name="Kim J.Y."/>
            <person name="Kim J.S."/>
        </authorList>
    </citation>
    <scope>NUCLEOTIDE SEQUENCE [LARGE SCALE GENOMIC DNA]</scope>
    <source>
        <strain evidence="19">CBA4604</strain>
    </source>
</reference>
<keyword evidence="12" id="KW-0067">ATP-binding</keyword>
<evidence type="ECO:0000313" key="19">
    <source>
        <dbReference type="Proteomes" id="UP000234882"/>
    </source>
</evidence>
<keyword evidence="10" id="KW-0547">Nucleotide-binding</keyword>
<name>A0A2K9MBG0_9RHOB</name>
<evidence type="ECO:0000259" key="16">
    <source>
        <dbReference type="PROSITE" id="PS50112"/>
    </source>
</evidence>
<keyword evidence="5" id="KW-0716">Sensory transduction</keyword>
<dbReference type="Pfam" id="PF00989">
    <property type="entry name" value="PAS"/>
    <property type="match status" value="1"/>
</dbReference>
<evidence type="ECO:0000256" key="2">
    <source>
        <dbReference type="ARBA" id="ARBA00012438"/>
    </source>
</evidence>
<dbReference type="AlphaFoldDB" id="A0A2K9MBG0"/>
<evidence type="ECO:0000256" key="10">
    <source>
        <dbReference type="ARBA" id="ARBA00022741"/>
    </source>
</evidence>
<evidence type="ECO:0000256" key="8">
    <source>
        <dbReference type="ARBA" id="ARBA00022679"/>
    </source>
</evidence>
<dbReference type="SUPFAM" id="SSF55874">
    <property type="entry name" value="ATPase domain of HSP90 chaperone/DNA topoisomerase II/histidine kinase"/>
    <property type="match status" value="1"/>
</dbReference>
<dbReference type="InterPro" id="IPR000700">
    <property type="entry name" value="PAS-assoc_C"/>
</dbReference>
<keyword evidence="4" id="KW-0597">Phosphoprotein</keyword>
<dbReference type="GO" id="GO:0005524">
    <property type="term" value="F:ATP binding"/>
    <property type="evidence" value="ECO:0007669"/>
    <property type="project" value="UniProtKB-KW"/>
</dbReference>
<dbReference type="PROSITE" id="PS50113">
    <property type="entry name" value="PAC"/>
    <property type="match status" value="1"/>
</dbReference>
<dbReference type="SMART" id="SM00086">
    <property type="entry name" value="PAC"/>
    <property type="match status" value="1"/>
</dbReference>
<evidence type="ECO:0000259" key="17">
    <source>
        <dbReference type="PROSITE" id="PS50113"/>
    </source>
</evidence>
<dbReference type="InterPro" id="IPR036890">
    <property type="entry name" value="HATPase_C_sf"/>
</dbReference>
<dbReference type="PANTHER" id="PTHR41523">
    <property type="entry name" value="TWO-COMPONENT SYSTEM SENSOR PROTEIN"/>
    <property type="match status" value="1"/>
</dbReference>
<comment type="catalytic activity">
    <reaction evidence="1">
        <text>ATP + protein L-histidine = ADP + protein N-phospho-L-histidine.</text>
        <dbReference type="EC" id="2.7.13.3"/>
    </reaction>
</comment>
<dbReference type="EMBL" id="CP025583">
    <property type="protein sequence ID" value="AUM72989.1"/>
    <property type="molecule type" value="Genomic_DNA"/>
</dbReference>
<dbReference type="Proteomes" id="UP000234882">
    <property type="component" value="Chromosome"/>
</dbReference>
<keyword evidence="19" id="KW-1185">Reference proteome</keyword>
<dbReference type="InterPro" id="IPR000014">
    <property type="entry name" value="PAS"/>
</dbReference>
<keyword evidence="8" id="KW-0808">Transferase</keyword>
<evidence type="ECO:0000256" key="11">
    <source>
        <dbReference type="ARBA" id="ARBA00022777"/>
    </source>
</evidence>
<evidence type="ECO:0000256" key="1">
    <source>
        <dbReference type="ARBA" id="ARBA00000085"/>
    </source>
</evidence>
<dbReference type="GO" id="GO:0004673">
    <property type="term" value="F:protein histidine kinase activity"/>
    <property type="evidence" value="ECO:0007669"/>
    <property type="project" value="UniProtKB-EC"/>
</dbReference>
<dbReference type="GO" id="GO:0009881">
    <property type="term" value="F:photoreceptor activity"/>
    <property type="evidence" value="ECO:0007669"/>
    <property type="project" value="UniProtKB-KW"/>
</dbReference>
<keyword evidence="6" id="KW-0285">Flavoprotein</keyword>
<dbReference type="SMART" id="SM00911">
    <property type="entry name" value="HWE_HK"/>
    <property type="match status" value="1"/>
</dbReference>
<evidence type="ECO:0000256" key="5">
    <source>
        <dbReference type="ARBA" id="ARBA00022606"/>
    </source>
</evidence>
<keyword evidence="11 18" id="KW-0418">Kinase</keyword>
<evidence type="ECO:0000256" key="9">
    <source>
        <dbReference type="ARBA" id="ARBA00022737"/>
    </source>
</evidence>
<accession>A0A2K9MBG0</accession>
<dbReference type="SMART" id="SM00091">
    <property type="entry name" value="PAS"/>
    <property type="match status" value="1"/>
</dbReference>
<dbReference type="InterPro" id="IPR013767">
    <property type="entry name" value="PAS_fold"/>
</dbReference>
<feature type="domain" description="PAC" evidence="17">
    <location>
        <begin position="104"/>
        <end position="156"/>
    </location>
</feature>
<dbReference type="PANTHER" id="PTHR41523:SF8">
    <property type="entry name" value="ETHYLENE RESPONSE SENSOR PROTEIN"/>
    <property type="match status" value="1"/>
</dbReference>
<evidence type="ECO:0000256" key="7">
    <source>
        <dbReference type="ARBA" id="ARBA00022643"/>
    </source>
</evidence>
<feature type="domain" description="PAS" evidence="16">
    <location>
        <begin position="31"/>
        <end position="101"/>
    </location>
</feature>
<evidence type="ECO:0000256" key="12">
    <source>
        <dbReference type="ARBA" id="ARBA00022840"/>
    </source>
</evidence>